<dbReference type="PANTHER" id="PTHR23513:SF11">
    <property type="entry name" value="STAPHYLOFERRIN A TRANSPORTER"/>
    <property type="match status" value="1"/>
</dbReference>
<sequence>MAPVALAFAVLDAAGDPADLGIVLAARMIPMLCFVLIGGAVADRWPRRTVLVAANLGGGLTQGAVAVVLITGHYDLLLIGALSAANGVLDAFTSPALRGLVPELVPADQLRKANALLSSVRNATKVIGPALAGVLVATAGSGTTIAVDAVSYVLAAALLARLPASPTTAPRRSDVLAGVWRGWGEFRRVRWVWVVTVSSAVMNLAQVGVWQVLGPSLTGQSELWGVVLSVRGVGLLVMSALMYRVVVRRLLATGQLLSGLGALPLFALGFGVQPGWLLIAAFVAGVGFSVSGVAWETSLQEHVDRGMLSRISSIDDLLSFVAIPVGMVAVGPLAELFGAGRVAVVSGVCHLCAAWSSLGFKEVRVLKSV</sequence>
<dbReference type="CDD" id="cd06173">
    <property type="entry name" value="MFS_MefA_like"/>
    <property type="match status" value="1"/>
</dbReference>
<protein>
    <submittedName>
        <fullName evidence="7">MFS transporter</fullName>
    </submittedName>
</protein>
<evidence type="ECO:0000256" key="5">
    <source>
        <dbReference type="ARBA" id="ARBA00023136"/>
    </source>
</evidence>
<evidence type="ECO:0000256" key="4">
    <source>
        <dbReference type="ARBA" id="ARBA00022989"/>
    </source>
</evidence>
<evidence type="ECO:0000256" key="3">
    <source>
        <dbReference type="ARBA" id="ARBA00022692"/>
    </source>
</evidence>
<evidence type="ECO:0000256" key="2">
    <source>
        <dbReference type="ARBA" id="ARBA00022475"/>
    </source>
</evidence>
<evidence type="ECO:0000256" key="6">
    <source>
        <dbReference type="SAM" id="Phobius"/>
    </source>
</evidence>
<dbReference type="Gene3D" id="1.20.1250.20">
    <property type="entry name" value="MFS general substrate transporter like domains"/>
    <property type="match status" value="1"/>
</dbReference>
<dbReference type="PANTHER" id="PTHR23513">
    <property type="entry name" value="INTEGRAL MEMBRANE EFFLUX PROTEIN-RELATED"/>
    <property type="match status" value="1"/>
</dbReference>
<evidence type="ECO:0000313" key="8">
    <source>
        <dbReference type="Proteomes" id="UP001501705"/>
    </source>
</evidence>
<comment type="caution">
    <text evidence="7">The sequence shown here is derived from an EMBL/GenBank/DDBJ whole genome shotgun (WGS) entry which is preliminary data.</text>
</comment>
<dbReference type="EMBL" id="BAAAPH010000020">
    <property type="protein sequence ID" value="GAA1592162.1"/>
    <property type="molecule type" value="Genomic_DNA"/>
</dbReference>
<evidence type="ECO:0000256" key="1">
    <source>
        <dbReference type="ARBA" id="ARBA00004651"/>
    </source>
</evidence>
<dbReference type="InterPro" id="IPR011701">
    <property type="entry name" value="MFS"/>
</dbReference>
<proteinExistence type="predicted"/>
<feature type="transmembrane region" description="Helical" evidence="6">
    <location>
        <begin position="49"/>
        <end position="70"/>
    </location>
</feature>
<dbReference type="Proteomes" id="UP001501705">
    <property type="component" value="Unassembled WGS sequence"/>
</dbReference>
<dbReference type="SUPFAM" id="SSF103473">
    <property type="entry name" value="MFS general substrate transporter"/>
    <property type="match status" value="1"/>
</dbReference>
<keyword evidence="8" id="KW-1185">Reference proteome</keyword>
<organism evidence="7 8">
    <name type="scientific">Kribbella hippodromi</name>
    <dbReference type="NCBI Taxonomy" id="434347"/>
    <lineage>
        <taxon>Bacteria</taxon>
        <taxon>Bacillati</taxon>
        <taxon>Actinomycetota</taxon>
        <taxon>Actinomycetes</taxon>
        <taxon>Propionibacteriales</taxon>
        <taxon>Kribbellaceae</taxon>
        <taxon>Kribbella</taxon>
    </lineage>
</organism>
<dbReference type="Pfam" id="PF07690">
    <property type="entry name" value="MFS_1"/>
    <property type="match status" value="1"/>
</dbReference>
<evidence type="ECO:0000313" key="7">
    <source>
        <dbReference type="EMBL" id="GAA1592162.1"/>
    </source>
</evidence>
<feature type="transmembrane region" description="Helical" evidence="6">
    <location>
        <begin position="250"/>
        <end position="270"/>
    </location>
</feature>
<accession>A0ABN2E3J8</accession>
<feature type="transmembrane region" description="Helical" evidence="6">
    <location>
        <begin position="25"/>
        <end position="42"/>
    </location>
</feature>
<feature type="transmembrane region" description="Helical" evidence="6">
    <location>
        <begin position="223"/>
        <end position="243"/>
    </location>
</feature>
<name>A0ABN2E3J8_9ACTN</name>
<comment type="subcellular location">
    <subcellularLocation>
        <location evidence="1">Cell membrane</location>
        <topology evidence="1">Multi-pass membrane protein</topology>
    </subcellularLocation>
</comment>
<feature type="transmembrane region" description="Helical" evidence="6">
    <location>
        <begin position="276"/>
        <end position="295"/>
    </location>
</feature>
<gene>
    <name evidence="7" type="ORF">GCM10009804_55600</name>
</gene>
<keyword evidence="3 6" id="KW-0812">Transmembrane</keyword>
<keyword evidence="4 6" id="KW-1133">Transmembrane helix</keyword>
<keyword evidence="2" id="KW-1003">Cell membrane</keyword>
<feature type="transmembrane region" description="Helical" evidence="6">
    <location>
        <begin position="191"/>
        <end position="211"/>
    </location>
</feature>
<keyword evidence="5 6" id="KW-0472">Membrane</keyword>
<feature type="transmembrane region" description="Helical" evidence="6">
    <location>
        <begin position="316"/>
        <end position="334"/>
    </location>
</feature>
<reference evidence="7 8" key="1">
    <citation type="journal article" date="2019" name="Int. J. Syst. Evol. Microbiol.">
        <title>The Global Catalogue of Microorganisms (GCM) 10K type strain sequencing project: providing services to taxonomists for standard genome sequencing and annotation.</title>
        <authorList>
            <consortium name="The Broad Institute Genomics Platform"/>
            <consortium name="The Broad Institute Genome Sequencing Center for Infectious Disease"/>
            <person name="Wu L."/>
            <person name="Ma J."/>
        </authorList>
    </citation>
    <scope>NUCLEOTIDE SEQUENCE [LARGE SCALE GENOMIC DNA]</scope>
    <source>
        <strain evidence="7 8">JCM 15572</strain>
    </source>
</reference>
<dbReference type="InterPro" id="IPR036259">
    <property type="entry name" value="MFS_trans_sf"/>
</dbReference>